<dbReference type="GO" id="GO:0080120">
    <property type="term" value="P:CAAX-box protein maturation"/>
    <property type="evidence" value="ECO:0007669"/>
    <property type="project" value="UniProtKB-ARBA"/>
</dbReference>
<name>A0A482TC69_9EURY</name>
<feature type="transmembrane region" description="Helical" evidence="1">
    <location>
        <begin position="193"/>
        <end position="214"/>
    </location>
</feature>
<dbReference type="GeneID" id="9994470"/>
<keyword evidence="3" id="KW-0482">Metalloprotease</keyword>
<dbReference type="Proteomes" id="UP000294028">
    <property type="component" value="Unassembled WGS sequence"/>
</dbReference>
<gene>
    <name evidence="3" type="ORF">ELS19_02225</name>
</gene>
<keyword evidence="1" id="KW-0472">Membrane</keyword>
<keyword evidence="3" id="KW-0645">Protease</keyword>
<feature type="transmembrane region" description="Helical" evidence="1">
    <location>
        <begin position="249"/>
        <end position="269"/>
    </location>
</feature>
<evidence type="ECO:0000313" key="4">
    <source>
        <dbReference type="Proteomes" id="UP000294028"/>
    </source>
</evidence>
<keyword evidence="3" id="KW-0378">Hydrolase</keyword>
<feature type="transmembrane region" description="Helical" evidence="1">
    <location>
        <begin position="57"/>
        <end position="79"/>
    </location>
</feature>
<feature type="transmembrane region" description="Helical" evidence="1">
    <location>
        <begin position="21"/>
        <end position="45"/>
    </location>
</feature>
<evidence type="ECO:0000259" key="2">
    <source>
        <dbReference type="Pfam" id="PF02517"/>
    </source>
</evidence>
<proteinExistence type="predicted"/>
<sequence length="270" mass="28349">MVRASAPGTTSTTRRQYTRRVSALFALGFAGIASFGVTLVATGLLPPTPDLSPVMVFILSLLMPTVFLAIAVFVGVFAASRVGLRSLVAERVAGGDPITPELRQSGPRALAAGIAVGFVLAAFDVTFSPLGAVPASATGTPTVVDILGSAPVRFLYGGLTEELLLRWGLMSFLAWVGWRAAGGIRRPGSDVMWPAIVLTSVVFGIVHLPALAGLASLSFATMIRTVLLNSIGGIVYGWFFWRWHLEAAMLAHAGTHVAFLSLSVLGFLLL</sequence>
<dbReference type="Pfam" id="PF02517">
    <property type="entry name" value="Rce1-like"/>
    <property type="match status" value="1"/>
</dbReference>
<feature type="transmembrane region" description="Helical" evidence="1">
    <location>
        <begin position="226"/>
        <end position="243"/>
    </location>
</feature>
<dbReference type="RefSeq" id="WP_006056336.1">
    <property type="nucleotide sequence ID" value="NZ_RZHH01000002.1"/>
</dbReference>
<evidence type="ECO:0000313" key="3">
    <source>
        <dbReference type="EMBL" id="RYJ12898.1"/>
    </source>
</evidence>
<dbReference type="AlphaFoldDB" id="A0A482TC69"/>
<dbReference type="GO" id="GO:0006508">
    <property type="term" value="P:proteolysis"/>
    <property type="evidence" value="ECO:0007669"/>
    <property type="project" value="UniProtKB-KW"/>
</dbReference>
<dbReference type="OMA" id="FGWLYWK"/>
<protein>
    <submittedName>
        <fullName evidence="3">CPBP family intramembrane metalloprotease</fullName>
    </submittedName>
</protein>
<dbReference type="GO" id="GO:0008237">
    <property type="term" value="F:metallopeptidase activity"/>
    <property type="evidence" value="ECO:0007669"/>
    <property type="project" value="UniProtKB-KW"/>
</dbReference>
<feature type="transmembrane region" description="Helical" evidence="1">
    <location>
        <begin position="163"/>
        <end position="181"/>
    </location>
</feature>
<organism evidence="3 4">
    <name type="scientific">Halogeometricum borinquense</name>
    <dbReference type="NCBI Taxonomy" id="60847"/>
    <lineage>
        <taxon>Archaea</taxon>
        <taxon>Methanobacteriati</taxon>
        <taxon>Methanobacteriota</taxon>
        <taxon>Stenosarchaea group</taxon>
        <taxon>Halobacteria</taxon>
        <taxon>Halobacteriales</taxon>
        <taxon>Haloferacaceae</taxon>
        <taxon>Halogeometricum</taxon>
    </lineage>
</organism>
<dbReference type="EMBL" id="RZHH01000002">
    <property type="protein sequence ID" value="RYJ12898.1"/>
    <property type="molecule type" value="Genomic_DNA"/>
</dbReference>
<comment type="caution">
    <text evidence="3">The sequence shown here is derived from an EMBL/GenBank/DDBJ whole genome shotgun (WGS) entry which is preliminary data.</text>
</comment>
<dbReference type="GO" id="GO:0004175">
    <property type="term" value="F:endopeptidase activity"/>
    <property type="evidence" value="ECO:0007669"/>
    <property type="project" value="UniProtKB-ARBA"/>
</dbReference>
<evidence type="ECO:0000256" key="1">
    <source>
        <dbReference type="SAM" id="Phobius"/>
    </source>
</evidence>
<reference evidence="3 4" key="1">
    <citation type="submission" date="2018-12" db="EMBL/GenBank/DDBJ databases">
        <title>Genome analysis provides insights into bioremediation potentialities of Halogeometricum borinquense strain N11.</title>
        <authorList>
            <person name="Najjari A."/>
            <person name="Youssef N."/>
            <person name="Fhoula I."/>
            <person name="Ben Dhia O."/>
            <person name="Mahjoubi M."/>
            <person name="Ouzari H.I."/>
            <person name="Cherif A."/>
        </authorList>
    </citation>
    <scope>NUCLEOTIDE SEQUENCE [LARGE SCALE GENOMIC DNA]</scope>
    <source>
        <strain evidence="3 4">N11</strain>
    </source>
</reference>
<keyword evidence="1" id="KW-1133">Transmembrane helix</keyword>
<dbReference type="InterPro" id="IPR003675">
    <property type="entry name" value="Rce1/LyrA-like_dom"/>
</dbReference>
<accession>A0A482TC69</accession>
<keyword evidence="1" id="KW-0812">Transmembrane</keyword>
<feature type="domain" description="CAAX prenyl protease 2/Lysostaphin resistance protein A-like" evidence="2">
    <location>
        <begin position="151"/>
        <end position="255"/>
    </location>
</feature>